<dbReference type="VEuPathDB" id="FungiDB:RhiirFUN_008147"/>
<dbReference type="VEuPathDB" id="FungiDB:RhiirA1_486073"/>
<dbReference type="EMBL" id="LLXI01005561">
    <property type="protein sequence ID" value="PKY61585.1"/>
    <property type="molecule type" value="Genomic_DNA"/>
</dbReference>
<evidence type="ECO:0000313" key="1">
    <source>
        <dbReference type="EMBL" id="PKY61585.1"/>
    </source>
</evidence>
<dbReference type="SUPFAM" id="SSF56112">
    <property type="entry name" value="Protein kinase-like (PK-like)"/>
    <property type="match status" value="1"/>
</dbReference>
<keyword evidence="2" id="KW-1185">Reference proteome</keyword>
<evidence type="ECO:0000313" key="2">
    <source>
        <dbReference type="Proteomes" id="UP000234323"/>
    </source>
</evidence>
<gene>
    <name evidence="1" type="ORF">RhiirA4_486766</name>
</gene>
<organism evidence="1 2">
    <name type="scientific">Rhizophagus irregularis</name>
    <dbReference type="NCBI Taxonomy" id="588596"/>
    <lineage>
        <taxon>Eukaryota</taxon>
        <taxon>Fungi</taxon>
        <taxon>Fungi incertae sedis</taxon>
        <taxon>Mucoromycota</taxon>
        <taxon>Glomeromycotina</taxon>
        <taxon>Glomeromycetes</taxon>
        <taxon>Glomerales</taxon>
        <taxon>Glomeraceae</taxon>
        <taxon>Rhizophagus</taxon>
    </lineage>
</organism>
<reference evidence="1 2" key="1">
    <citation type="submission" date="2015-10" db="EMBL/GenBank/DDBJ databases">
        <title>Genome analyses suggest a sexual origin of heterokaryosis in a supposedly ancient asexual fungus.</title>
        <authorList>
            <person name="Ropars J."/>
            <person name="Sedzielewska K."/>
            <person name="Noel J."/>
            <person name="Charron P."/>
            <person name="Farinelli L."/>
            <person name="Marton T."/>
            <person name="Kruger M."/>
            <person name="Pelin A."/>
            <person name="Brachmann A."/>
            <person name="Corradi N."/>
        </authorList>
    </citation>
    <scope>NUCLEOTIDE SEQUENCE [LARGE SCALE GENOMIC DNA]</scope>
    <source>
        <strain evidence="1 2">A4</strain>
    </source>
</reference>
<dbReference type="AlphaFoldDB" id="A0A2I1HRR7"/>
<dbReference type="VEuPathDB" id="FungiDB:FUN_008972"/>
<accession>A0A2I1HRR7</accession>
<sequence length="222" mass="26055">MQWIEDSINKKFLKLYEFEEFKNVNKIYDGQCLEVYSAVYKSYRVAIKSLLYNNNECMNEIVHEIQLYHQLNYCSISKIYGVTRKSSNILLDKKRRVKLSSLGLSKRIIKGFQSKNQDIIDFRSIFEYIKFKHGRYNKLFKDCINSRSLEKCINKLESIGRSNTALIKYNNKNSIASRVKLKHGGSIGQRVKNRHIEMKQCKFITTGIKLVFGRRVSSPLSQ</sequence>
<comment type="caution">
    <text evidence="1">The sequence shown here is derived from an EMBL/GenBank/DDBJ whole genome shotgun (WGS) entry which is preliminary data.</text>
</comment>
<dbReference type="Gene3D" id="3.30.200.20">
    <property type="entry name" value="Phosphorylase Kinase, domain 1"/>
    <property type="match status" value="1"/>
</dbReference>
<proteinExistence type="predicted"/>
<evidence type="ECO:0008006" key="3">
    <source>
        <dbReference type="Google" id="ProtNLM"/>
    </source>
</evidence>
<protein>
    <recommendedName>
        <fullName evidence="3">Protein kinase domain-containing protein</fullName>
    </recommendedName>
</protein>
<dbReference type="InterPro" id="IPR011009">
    <property type="entry name" value="Kinase-like_dom_sf"/>
</dbReference>
<name>A0A2I1HRR7_9GLOM</name>
<dbReference type="Proteomes" id="UP000234323">
    <property type="component" value="Unassembled WGS sequence"/>
</dbReference>